<dbReference type="PANTHER" id="PTHR11014:SF63">
    <property type="entry name" value="METALLOPEPTIDASE, PUTATIVE (AFU_ORTHOLOGUE AFUA_6G09600)-RELATED"/>
    <property type="match status" value="1"/>
</dbReference>
<dbReference type="PIRSF" id="PIRSF005962">
    <property type="entry name" value="Pept_M20D_amidohydro"/>
    <property type="match status" value="1"/>
</dbReference>
<dbReference type="NCBIfam" id="TIGR01891">
    <property type="entry name" value="amidohydrolases"/>
    <property type="match status" value="1"/>
</dbReference>
<organism evidence="2 3">
    <name type="scientific">Bariatricus massiliensis</name>
    <dbReference type="NCBI Taxonomy" id="1745713"/>
    <lineage>
        <taxon>Bacteria</taxon>
        <taxon>Bacillati</taxon>
        <taxon>Bacillota</taxon>
        <taxon>Clostridia</taxon>
        <taxon>Lachnospirales</taxon>
        <taxon>Lachnospiraceae</taxon>
        <taxon>Bariatricus</taxon>
    </lineage>
</organism>
<dbReference type="SUPFAM" id="SSF55031">
    <property type="entry name" value="Bacterial exopeptidase dimerisation domain"/>
    <property type="match status" value="1"/>
</dbReference>
<dbReference type="InterPro" id="IPR036264">
    <property type="entry name" value="Bact_exopeptidase_dim_dom"/>
</dbReference>
<dbReference type="RefSeq" id="WP_066737335.1">
    <property type="nucleotide sequence ID" value="NZ_JAJCIQ010000006.1"/>
</dbReference>
<reference evidence="2 3" key="1">
    <citation type="submission" date="2021-10" db="EMBL/GenBank/DDBJ databases">
        <title>Collection of gut derived symbiotic bacterial strains cultured from healthy donors.</title>
        <authorList>
            <person name="Lin H."/>
            <person name="Littmann E."/>
            <person name="Kohout C."/>
            <person name="Pamer E.G."/>
        </authorList>
    </citation>
    <scope>NUCLEOTIDE SEQUENCE [LARGE SCALE GENOMIC DNA]</scope>
    <source>
        <strain evidence="2 3">DFI.1.165</strain>
    </source>
</reference>
<dbReference type="Proteomes" id="UP001299546">
    <property type="component" value="Unassembled WGS sequence"/>
</dbReference>
<proteinExistence type="predicted"/>
<dbReference type="Gene3D" id="3.30.70.360">
    <property type="match status" value="1"/>
</dbReference>
<protein>
    <submittedName>
        <fullName evidence="2">M20 family metallopeptidase</fullName>
    </submittedName>
</protein>
<evidence type="ECO:0000313" key="2">
    <source>
        <dbReference type="EMBL" id="MCB7387591.1"/>
    </source>
</evidence>
<feature type="domain" description="Peptidase M20 dimerisation" evidence="1">
    <location>
        <begin position="189"/>
        <end position="283"/>
    </location>
</feature>
<keyword evidence="3" id="KW-1185">Reference proteome</keyword>
<comment type="caution">
    <text evidence="2">The sequence shown here is derived from an EMBL/GenBank/DDBJ whole genome shotgun (WGS) entry which is preliminary data.</text>
</comment>
<dbReference type="Pfam" id="PF07687">
    <property type="entry name" value="M20_dimer"/>
    <property type="match status" value="1"/>
</dbReference>
<dbReference type="PANTHER" id="PTHR11014">
    <property type="entry name" value="PEPTIDASE M20 FAMILY MEMBER"/>
    <property type="match status" value="1"/>
</dbReference>
<sequence>MEPTNTFLKRAEEMAEELVAMRRHFHENPELGMGTTNTAAFVVSKLKEMGYEPQTVAETGVTATVGKAGGKVLLLRADMDALPMQEESGLEFASKVPGAAHCCGHDLHTAMLLGAAKLLKEQEESLEGMIKLLFQPAEENMQGARAMIEAGVMENPHVDAAFAIHVNSIAKSGRLLVFGGPTCASSDLFTIRIKGHGGHGSRPDETVDPLNVASHIHIALQALQARELRAGETGVLTVGCIKGGTTFNVIPDEAVMLGTVRTYNKEVREMLLKRMKDIAADIAHAFRAEATVELSDNYTIPLVSDKDMAAFAVNSFREMLPQEQVVSMQKSFPGSEDFAFIADKVPTLFVVLGATVQMGTEFGQHHPKVKFNEACLPIGAAAYAQMACEWLKKNK</sequence>
<evidence type="ECO:0000313" key="3">
    <source>
        <dbReference type="Proteomes" id="UP001299546"/>
    </source>
</evidence>
<dbReference type="SUPFAM" id="SSF53187">
    <property type="entry name" value="Zn-dependent exopeptidases"/>
    <property type="match status" value="1"/>
</dbReference>
<dbReference type="CDD" id="cd03886">
    <property type="entry name" value="M20_Acy1"/>
    <property type="match status" value="1"/>
</dbReference>
<dbReference type="Gene3D" id="3.40.630.10">
    <property type="entry name" value="Zn peptidases"/>
    <property type="match status" value="1"/>
</dbReference>
<name>A0ABS8DGN7_9FIRM</name>
<dbReference type="InterPro" id="IPR002933">
    <property type="entry name" value="Peptidase_M20"/>
</dbReference>
<dbReference type="Pfam" id="PF01546">
    <property type="entry name" value="Peptidase_M20"/>
    <property type="match status" value="1"/>
</dbReference>
<gene>
    <name evidence="2" type="ORF">LIZ65_09835</name>
</gene>
<dbReference type="InterPro" id="IPR017439">
    <property type="entry name" value="Amidohydrolase"/>
</dbReference>
<evidence type="ECO:0000259" key="1">
    <source>
        <dbReference type="Pfam" id="PF07687"/>
    </source>
</evidence>
<dbReference type="InterPro" id="IPR011650">
    <property type="entry name" value="Peptidase_M20_dimer"/>
</dbReference>
<dbReference type="EMBL" id="JAJCIS010000005">
    <property type="protein sequence ID" value="MCB7387591.1"/>
    <property type="molecule type" value="Genomic_DNA"/>
</dbReference>
<accession>A0ABS8DGN7</accession>